<reference evidence="2 3" key="1">
    <citation type="submission" date="2020-11" db="EMBL/GenBank/DDBJ databases">
        <authorList>
            <person name="Wallbank WR R."/>
            <person name="Pardo Diaz C."/>
            <person name="Kozak K."/>
            <person name="Martin S."/>
            <person name="Jiggins C."/>
            <person name="Moest M."/>
            <person name="Warren A I."/>
            <person name="Generalovic N T."/>
            <person name="Byers J.R.P. K."/>
            <person name="Montejo-Kovacevich G."/>
            <person name="Yen C E."/>
        </authorList>
    </citation>
    <scope>NUCLEOTIDE SEQUENCE [LARGE SCALE GENOMIC DNA]</scope>
</reference>
<gene>
    <name evidence="2" type="ORF">HERILL_LOCUS4935</name>
</gene>
<feature type="compositionally biased region" description="Polar residues" evidence="1">
    <location>
        <begin position="1172"/>
        <end position="1186"/>
    </location>
</feature>
<feature type="region of interest" description="Disordered" evidence="1">
    <location>
        <begin position="1233"/>
        <end position="1259"/>
    </location>
</feature>
<feature type="compositionally biased region" description="Basic and acidic residues" evidence="1">
    <location>
        <begin position="1058"/>
        <end position="1070"/>
    </location>
</feature>
<feature type="compositionally biased region" description="Polar residues" evidence="1">
    <location>
        <begin position="1375"/>
        <end position="1384"/>
    </location>
</feature>
<accession>A0A7R8UJT7</accession>
<dbReference type="OrthoDB" id="6375147at2759"/>
<feature type="compositionally biased region" description="Basic residues" evidence="1">
    <location>
        <begin position="1071"/>
        <end position="1086"/>
    </location>
</feature>
<feature type="compositionally biased region" description="Low complexity" evidence="1">
    <location>
        <begin position="620"/>
        <end position="647"/>
    </location>
</feature>
<dbReference type="Proteomes" id="UP000594454">
    <property type="component" value="Chromosome 2"/>
</dbReference>
<dbReference type="InParanoid" id="A0A7R8UJT7"/>
<name>A0A7R8UJT7_HERIL</name>
<protein>
    <submittedName>
        <fullName evidence="2">Uncharacterized protein</fullName>
    </submittedName>
</protein>
<feature type="region of interest" description="Disordered" evidence="1">
    <location>
        <begin position="171"/>
        <end position="218"/>
    </location>
</feature>
<feature type="region of interest" description="Disordered" evidence="1">
    <location>
        <begin position="1458"/>
        <end position="1490"/>
    </location>
</feature>
<feature type="compositionally biased region" description="Basic and acidic residues" evidence="1">
    <location>
        <begin position="182"/>
        <end position="197"/>
    </location>
</feature>
<evidence type="ECO:0000313" key="3">
    <source>
        <dbReference type="Proteomes" id="UP000594454"/>
    </source>
</evidence>
<dbReference type="EMBL" id="LR899010">
    <property type="protein sequence ID" value="CAD7081849.1"/>
    <property type="molecule type" value="Genomic_DNA"/>
</dbReference>
<feature type="compositionally biased region" description="Polar residues" evidence="1">
    <location>
        <begin position="1528"/>
        <end position="1542"/>
    </location>
</feature>
<feature type="non-terminal residue" evidence="2">
    <location>
        <position position="1"/>
    </location>
</feature>
<feature type="region of interest" description="Disordered" evidence="1">
    <location>
        <begin position="620"/>
        <end position="658"/>
    </location>
</feature>
<feature type="region of interest" description="Disordered" evidence="1">
    <location>
        <begin position="1375"/>
        <end position="1417"/>
    </location>
</feature>
<feature type="region of interest" description="Disordered" evidence="1">
    <location>
        <begin position="812"/>
        <end position="831"/>
    </location>
</feature>
<keyword evidence="3" id="KW-1185">Reference proteome</keyword>
<organism evidence="2 3">
    <name type="scientific">Hermetia illucens</name>
    <name type="common">Black soldier fly</name>
    <dbReference type="NCBI Taxonomy" id="343691"/>
    <lineage>
        <taxon>Eukaryota</taxon>
        <taxon>Metazoa</taxon>
        <taxon>Ecdysozoa</taxon>
        <taxon>Arthropoda</taxon>
        <taxon>Hexapoda</taxon>
        <taxon>Insecta</taxon>
        <taxon>Pterygota</taxon>
        <taxon>Neoptera</taxon>
        <taxon>Endopterygota</taxon>
        <taxon>Diptera</taxon>
        <taxon>Brachycera</taxon>
        <taxon>Stratiomyomorpha</taxon>
        <taxon>Stratiomyidae</taxon>
        <taxon>Hermetiinae</taxon>
        <taxon>Hermetia</taxon>
    </lineage>
</organism>
<feature type="region of interest" description="Disordered" evidence="1">
    <location>
        <begin position="1044"/>
        <end position="1088"/>
    </location>
</feature>
<evidence type="ECO:0000256" key="1">
    <source>
        <dbReference type="SAM" id="MobiDB-lite"/>
    </source>
</evidence>
<feature type="compositionally biased region" description="Low complexity" evidence="1">
    <location>
        <begin position="1044"/>
        <end position="1053"/>
    </location>
</feature>
<feature type="region of interest" description="Disordered" evidence="1">
    <location>
        <begin position="1426"/>
        <end position="1445"/>
    </location>
</feature>
<dbReference type="FunCoup" id="A0A7R8UJT7">
    <property type="interactions" value="4"/>
</dbReference>
<feature type="compositionally biased region" description="Basic and acidic residues" evidence="1">
    <location>
        <begin position="1390"/>
        <end position="1401"/>
    </location>
</feature>
<feature type="region of interest" description="Disordered" evidence="1">
    <location>
        <begin position="1167"/>
        <end position="1186"/>
    </location>
</feature>
<feature type="region of interest" description="Disordered" evidence="1">
    <location>
        <begin position="1527"/>
        <end position="1569"/>
    </location>
</feature>
<feature type="compositionally biased region" description="Polar residues" evidence="1">
    <location>
        <begin position="1402"/>
        <end position="1417"/>
    </location>
</feature>
<feature type="compositionally biased region" description="Polar residues" evidence="1">
    <location>
        <begin position="1430"/>
        <end position="1440"/>
    </location>
</feature>
<evidence type="ECO:0000313" key="2">
    <source>
        <dbReference type="EMBL" id="CAD7081849.1"/>
    </source>
</evidence>
<feature type="region of interest" description="Disordered" evidence="1">
    <location>
        <begin position="284"/>
        <end position="315"/>
    </location>
</feature>
<feature type="compositionally biased region" description="Polar residues" evidence="1">
    <location>
        <begin position="812"/>
        <end position="829"/>
    </location>
</feature>
<feature type="compositionally biased region" description="Polar residues" evidence="1">
    <location>
        <begin position="1462"/>
        <end position="1472"/>
    </location>
</feature>
<sequence>CSFQNLFSKQKLLVSANGRYRPRAVEYSYNHVDRVRINQLSSTPPGLPVPGSRRRQNVANHLDLATTAPEHLYPHLKNNKRFSDCNNNQKHLNLEDYYTHIQGEKTQQYEENYYESYENNNEGDDSYRYLREGSGNDVCSLRRTRSLAVIREETYNDLQINSARNSRRSQLIPRAKLVNRSFNKERYHQNKHNKTEEGSSGGSGGETQTSETRDTDDYYTNLKRLDSVKVFRSSWQNEKSDLDSINSDYFKNSQHQSSEFADVNQKPGKAPGDRQFEVLELEVHQESSVLPETTTSNSDRSDSSTIEGGGEFQTHFQSENFTYTERTLTPNQSQIDQNNLVISYDSIYLSSEDSSGETLLRNAIPAAVGSSPESDSFTQVTIEHCDSADRLYTRVNKTSTASTKPKILAVTTKRGALERLTSISTSQILKTNDIHVIDSYRPSHIDNHYCSLPDINIGRSLKVSERIDDKLRSSYEHSRKEYSSECSNSLSTRKTKRVRQRQFSEIDSLASANISLITVHDPLVSDDANHEQNSLVERENQQSEIEIIHETFVREDDGLDELSPEEITSQEDISQENISESSSPEVDFLLNHTTQNFPGQIRIIVTDSKNNIIEEDSIESSASKALEQPDNNNNLCEWNFNETNNDPDNNDDSDELKDSINPHQFYVEQAAHIEPTKEKFENGGTNSVAPTCWPMKSILKKECHKERKAEIYFPPPPPIICDSLSPTVRTSFGNKFKADRPFRSNEENSVVRNFTTVKMSRPQILHVIDSKRHVDCKNGRDSSHNVAKEFLEKVDSVKCYWSKIAQNDSEIQAEETSNVNSSKGNNDQISADEVDSSKCESIIAATNAPGGLKSEFKNVLNSDFQSFSPTVEIIELDGEKQATIVKAGRLDEADFDHVRYKVMKPDQFQKDLLNRSKKEAQFDGLIQYLQDYSFQELLSKNNIVIIEPVRTKIEKPVETAAKLEPLNCKITGGSGTDTKSPAKRHFFYQPVRVNRELLEEELPNPDTVRNVRRFFEEHSLQKQSADTSYGNTAFRRWDSASLSSGISSGDLSSPCECNEDHRHYHNDQQHHHQHQHHSQHNGRSKARRDLGCEREDIEDDDQEVFTSEENLCEDEMCEDESYYVSEDVLEKIRECGSTVTYYGGRVVNNKSPELSPMTRAIMQEIRGKESSGESMTTSTASGTRTCRTCQPNNCPQEDDIEREFRDNKHLGIQFKLVKSNSCSSRLELVGTDKFGQSRSTSTAAGGSNRSPSPTRNPEETVRELVNRLESGTIKNSSAPRIIESKCIEKTYRRSLPPIKTIPTTNEGITINNHHIGTKEYLGLVDIINHVTVNNHIPYNAIPSDEKPSDKIVASSNKIPRNKNVDLAFAMSRGGQVSKTISTSPLPEVKTLNHTDKVESRHPNSSCSVLLEPSQSPVATTEINKVDLEQSNKSPPQNGPSASCDDSIRNTFALEEDMDAPSSKANGGEQMTTPIKLPHDGQPALSPTTGTTPIKLLTKHYVANDKRLIEQRKYNEIEFEEFEVYNPATAHQDNINGGNNNSDADPPRKDQINGKHSSSSDIVESFEERI</sequence>
<feature type="compositionally biased region" description="Polar residues" evidence="1">
    <location>
        <begin position="1234"/>
        <end position="1255"/>
    </location>
</feature>
<proteinExistence type="predicted"/>